<keyword evidence="6" id="KW-0732">Signal</keyword>
<dbReference type="Gene3D" id="3.40.1210.10">
    <property type="entry name" value="Survival protein SurE-like phosphatase/nucleotidase"/>
    <property type="match status" value="1"/>
</dbReference>
<evidence type="ECO:0000313" key="9">
    <source>
        <dbReference type="Proteomes" id="UP000283644"/>
    </source>
</evidence>
<evidence type="ECO:0000256" key="1">
    <source>
        <dbReference type="ARBA" id="ARBA00000815"/>
    </source>
</evidence>
<dbReference type="InterPro" id="IPR030048">
    <property type="entry name" value="SurE"/>
</dbReference>
<dbReference type="InterPro" id="IPR002828">
    <property type="entry name" value="SurE-like_Pase/nucleotidase"/>
</dbReference>
<gene>
    <name evidence="8" type="ORF">D0Z08_23120</name>
</gene>
<name>A0A417XW81_9ACTN</name>
<dbReference type="EMBL" id="QXGH01000030">
    <property type="protein sequence ID" value="RHW24633.1"/>
    <property type="molecule type" value="Genomic_DNA"/>
</dbReference>
<evidence type="ECO:0000256" key="6">
    <source>
        <dbReference type="SAM" id="SignalP"/>
    </source>
</evidence>
<feature type="chain" id="PRO_5019265205" description="5'-nucleotidase" evidence="6">
    <location>
        <begin position="32"/>
        <end position="344"/>
    </location>
</feature>
<organism evidence="8 9">
    <name type="scientific">Nocardioides immobilis</name>
    <dbReference type="NCBI Taxonomy" id="2049295"/>
    <lineage>
        <taxon>Bacteria</taxon>
        <taxon>Bacillati</taxon>
        <taxon>Actinomycetota</taxon>
        <taxon>Actinomycetes</taxon>
        <taxon>Propionibacteriales</taxon>
        <taxon>Nocardioidaceae</taxon>
        <taxon>Nocardioides</taxon>
    </lineage>
</organism>
<evidence type="ECO:0000259" key="7">
    <source>
        <dbReference type="Pfam" id="PF01975"/>
    </source>
</evidence>
<protein>
    <recommendedName>
        <fullName evidence="3">5'-nucleotidase</fullName>
        <ecNumber evidence="3">3.1.3.5</ecNumber>
    </recommendedName>
</protein>
<feature type="domain" description="Survival protein SurE-like phosphatase/nucleotidase" evidence="7">
    <location>
        <begin position="45"/>
        <end position="261"/>
    </location>
</feature>
<dbReference type="InterPro" id="IPR036523">
    <property type="entry name" value="SurE-like_sf"/>
</dbReference>
<evidence type="ECO:0000256" key="4">
    <source>
        <dbReference type="ARBA" id="ARBA00022723"/>
    </source>
</evidence>
<sequence length="344" mass="35178">MKRTTVGGLTAALTASVLFLPGTATGGPALAAPAAEPPSLDGLRVLLTNDDSAQAQDTARGTDGRGLYELRQELCAAGADVVVVAPWSQQSGAGGRVTTPGGRPVPITVQAVASPAEYAGDCGDAPSGGPVYGVCVAASPCTATSPSASPSDAVLVGLSRVVPDHYWSDGPDVVLSGINFGQNVGELVNHSGTVGAAVTAQEQHVPSVAFSAEVSFADLTATPFAQTAEFAVGLIERLVEVDALSRADALNVNFPFVGADEQLGRPVLTVTGAATDIAFDYSGDVGVEGGTYQLVVGAPTDEPRRRADTTALRNNDIAITPLDGDWTAHTDGDRYRRILQGWRP</sequence>
<keyword evidence="4" id="KW-0479">Metal-binding</keyword>
<dbReference type="Proteomes" id="UP000283644">
    <property type="component" value="Unassembled WGS sequence"/>
</dbReference>
<evidence type="ECO:0000256" key="3">
    <source>
        <dbReference type="ARBA" id="ARBA00012643"/>
    </source>
</evidence>
<dbReference type="SUPFAM" id="SSF64167">
    <property type="entry name" value="SurE-like"/>
    <property type="match status" value="1"/>
</dbReference>
<comment type="catalytic activity">
    <reaction evidence="1">
        <text>a ribonucleoside 5'-phosphate + H2O = a ribonucleoside + phosphate</text>
        <dbReference type="Rhea" id="RHEA:12484"/>
        <dbReference type="ChEBI" id="CHEBI:15377"/>
        <dbReference type="ChEBI" id="CHEBI:18254"/>
        <dbReference type="ChEBI" id="CHEBI:43474"/>
        <dbReference type="ChEBI" id="CHEBI:58043"/>
        <dbReference type="EC" id="3.1.3.5"/>
    </reaction>
</comment>
<dbReference type="Pfam" id="PF01975">
    <property type="entry name" value="SurE"/>
    <property type="match status" value="1"/>
</dbReference>
<evidence type="ECO:0000256" key="2">
    <source>
        <dbReference type="ARBA" id="ARBA00011062"/>
    </source>
</evidence>
<keyword evidence="5" id="KW-0378">Hydrolase</keyword>
<evidence type="ECO:0000256" key="5">
    <source>
        <dbReference type="ARBA" id="ARBA00022801"/>
    </source>
</evidence>
<comment type="similarity">
    <text evidence="2">Belongs to the SurE nucleotidase family.</text>
</comment>
<dbReference type="PANTHER" id="PTHR30457:SF0">
    <property type="entry name" value="PHOSPHATASE, PUTATIVE (AFU_ORTHOLOGUE AFUA_4G01070)-RELATED"/>
    <property type="match status" value="1"/>
</dbReference>
<evidence type="ECO:0000313" key="8">
    <source>
        <dbReference type="EMBL" id="RHW24633.1"/>
    </source>
</evidence>
<dbReference type="AlphaFoldDB" id="A0A417XW81"/>
<dbReference type="RefSeq" id="WP_118927644.1">
    <property type="nucleotide sequence ID" value="NZ_QXGH01000030.1"/>
</dbReference>
<dbReference type="PANTHER" id="PTHR30457">
    <property type="entry name" value="5'-NUCLEOTIDASE SURE"/>
    <property type="match status" value="1"/>
</dbReference>
<dbReference type="OrthoDB" id="9780815at2"/>
<dbReference type="EC" id="3.1.3.5" evidence="3"/>
<accession>A0A417XW81</accession>
<feature type="signal peptide" evidence="6">
    <location>
        <begin position="1"/>
        <end position="31"/>
    </location>
</feature>
<reference evidence="8 9" key="1">
    <citation type="submission" date="2018-09" db="EMBL/GenBank/DDBJ databases">
        <title>Genome sequencing of Nocardioides immobilis CCTCC AB 2017083 for comparison to Nocardioides silvaticus.</title>
        <authorList>
            <person name="Li C."/>
            <person name="Wang G."/>
        </authorList>
    </citation>
    <scope>NUCLEOTIDE SEQUENCE [LARGE SCALE GENOMIC DNA]</scope>
    <source>
        <strain evidence="8 9">CCTCC AB 2017083</strain>
    </source>
</reference>
<dbReference type="GO" id="GO:0046872">
    <property type="term" value="F:metal ion binding"/>
    <property type="evidence" value="ECO:0007669"/>
    <property type="project" value="UniProtKB-KW"/>
</dbReference>
<comment type="caution">
    <text evidence="8">The sequence shown here is derived from an EMBL/GenBank/DDBJ whole genome shotgun (WGS) entry which is preliminary data.</text>
</comment>
<dbReference type="GO" id="GO:0008253">
    <property type="term" value="F:5'-nucleotidase activity"/>
    <property type="evidence" value="ECO:0007669"/>
    <property type="project" value="UniProtKB-EC"/>
</dbReference>
<keyword evidence="9" id="KW-1185">Reference proteome</keyword>
<proteinExistence type="inferred from homology"/>